<name>A0A166RWV8_9AGAM</name>
<accession>A0A166RWV8</accession>
<evidence type="ECO:0000256" key="1">
    <source>
        <dbReference type="SAM" id="MobiDB-lite"/>
    </source>
</evidence>
<dbReference type="AlphaFoldDB" id="A0A166RWV8"/>
<gene>
    <name evidence="2" type="ORF">FIBSPDRAFT_885594</name>
</gene>
<protein>
    <submittedName>
        <fullName evidence="2">Uncharacterized protein</fullName>
    </submittedName>
</protein>
<reference evidence="2 3" key="1">
    <citation type="journal article" date="2016" name="Mol. Biol. Evol.">
        <title>Comparative Genomics of Early-Diverging Mushroom-Forming Fungi Provides Insights into the Origins of Lignocellulose Decay Capabilities.</title>
        <authorList>
            <person name="Nagy L.G."/>
            <person name="Riley R."/>
            <person name="Tritt A."/>
            <person name="Adam C."/>
            <person name="Daum C."/>
            <person name="Floudas D."/>
            <person name="Sun H."/>
            <person name="Yadav J.S."/>
            <person name="Pangilinan J."/>
            <person name="Larsson K.H."/>
            <person name="Matsuura K."/>
            <person name="Barry K."/>
            <person name="Labutti K."/>
            <person name="Kuo R."/>
            <person name="Ohm R.A."/>
            <person name="Bhattacharya S.S."/>
            <person name="Shirouzu T."/>
            <person name="Yoshinaga Y."/>
            <person name="Martin F.M."/>
            <person name="Grigoriev I.V."/>
            <person name="Hibbett D.S."/>
        </authorList>
    </citation>
    <scope>NUCLEOTIDE SEQUENCE [LARGE SCALE GENOMIC DNA]</scope>
    <source>
        <strain evidence="2 3">CBS 109695</strain>
    </source>
</reference>
<evidence type="ECO:0000313" key="3">
    <source>
        <dbReference type="Proteomes" id="UP000076532"/>
    </source>
</evidence>
<feature type="compositionally biased region" description="Low complexity" evidence="1">
    <location>
        <begin position="38"/>
        <end position="50"/>
    </location>
</feature>
<proteinExistence type="predicted"/>
<sequence length="315" mass="34367">MLRVRVPGWQDGKRRAYDYLDKLPIVTADYTLLALATPTASPRPPAAGATDSRRPSPPTCRPTRATSKTVSGQPTIKRAQPELPLSGPLMQRSEGEVWANSPTHASVGITFKIDVVVHTDLTVAPSLSQVTLTTPGLTPYNPNVDSLESSPLKLHILLRHAWFLRKPSSLQEALLWFGVDDGYSREESYIFLTYMDDYSGILPNSGCCGVILRPFDMSAQCVGSSLATTRRGSRRRSPSRETIQLTQVLTSIRTDNTYTTGNAASAPGTLQVTRTTSRVATCGLVNAEVKLGLTAQLVHISLTPPMLYSLARNFR</sequence>
<dbReference type="EMBL" id="KV417502">
    <property type="protein sequence ID" value="KZP28746.1"/>
    <property type="molecule type" value="Genomic_DNA"/>
</dbReference>
<feature type="region of interest" description="Disordered" evidence="1">
    <location>
        <begin position="38"/>
        <end position="88"/>
    </location>
</feature>
<keyword evidence="3" id="KW-1185">Reference proteome</keyword>
<organism evidence="2 3">
    <name type="scientific">Athelia psychrophila</name>
    <dbReference type="NCBI Taxonomy" id="1759441"/>
    <lineage>
        <taxon>Eukaryota</taxon>
        <taxon>Fungi</taxon>
        <taxon>Dikarya</taxon>
        <taxon>Basidiomycota</taxon>
        <taxon>Agaricomycotina</taxon>
        <taxon>Agaricomycetes</taxon>
        <taxon>Agaricomycetidae</taxon>
        <taxon>Atheliales</taxon>
        <taxon>Atheliaceae</taxon>
        <taxon>Athelia</taxon>
    </lineage>
</organism>
<dbReference type="Proteomes" id="UP000076532">
    <property type="component" value="Unassembled WGS sequence"/>
</dbReference>
<evidence type="ECO:0000313" key="2">
    <source>
        <dbReference type="EMBL" id="KZP28746.1"/>
    </source>
</evidence>